<reference evidence="2 3" key="2">
    <citation type="journal article" date="2017" name="Int. J. Syst. Evol. Microbiol.">
        <title>Gordonia phthalatica sp. nov., a di-n-butyl phthalate-degrading bacterium isolated from activated sludge.</title>
        <authorList>
            <person name="Jin D."/>
            <person name="Kong X."/>
            <person name="Jia M."/>
            <person name="Yu X."/>
            <person name="Wang X."/>
            <person name="Zhuang X."/>
            <person name="Deng Y."/>
            <person name="Bai Z."/>
        </authorList>
    </citation>
    <scope>NUCLEOTIDE SEQUENCE [LARGE SCALE GENOMIC DNA]</scope>
    <source>
        <strain evidence="2 3">QH-11</strain>
    </source>
</reference>
<dbReference type="AlphaFoldDB" id="A0A0N9NAW2"/>
<dbReference type="RefSeq" id="WP_062393602.1">
    <property type="nucleotide sequence ID" value="NZ_CP011853.1"/>
</dbReference>
<proteinExistence type="predicted"/>
<dbReference type="InterPro" id="IPR003779">
    <property type="entry name" value="CMD-like"/>
</dbReference>
<organism evidence="2 3">
    <name type="scientific">Gordonia phthalatica</name>
    <dbReference type="NCBI Taxonomy" id="1136941"/>
    <lineage>
        <taxon>Bacteria</taxon>
        <taxon>Bacillati</taxon>
        <taxon>Actinomycetota</taxon>
        <taxon>Actinomycetes</taxon>
        <taxon>Mycobacteriales</taxon>
        <taxon>Gordoniaceae</taxon>
        <taxon>Gordonia</taxon>
    </lineage>
</organism>
<sequence length="165" mass="18379">MARIENAADDDVATWLSHSPTLAAGLGAYTDAVYNKSRLPLRVREIARMNIALANECMVCQNTRETADATLDEDFYEHVGLWATWPGYSDAERVAAEFAERFAADHTGLRDDEDFWLRCKVHFDDDLLVELTLSCGLWLAAGRAMRVLDVGQSCRLTLHTESGPA</sequence>
<dbReference type="Proteomes" id="UP000063789">
    <property type="component" value="Chromosome"/>
</dbReference>
<evidence type="ECO:0000259" key="1">
    <source>
        <dbReference type="Pfam" id="PF02627"/>
    </source>
</evidence>
<gene>
    <name evidence="2" type="ORF">ACH46_14855</name>
</gene>
<dbReference type="PATRIC" id="fig|1136941.3.peg.3034"/>
<dbReference type="EMBL" id="CP011853">
    <property type="protein sequence ID" value="ALG85515.1"/>
    <property type="molecule type" value="Genomic_DNA"/>
</dbReference>
<dbReference type="SUPFAM" id="SSF69118">
    <property type="entry name" value="AhpD-like"/>
    <property type="match status" value="1"/>
</dbReference>
<dbReference type="PANTHER" id="PTHR34846">
    <property type="entry name" value="4-CARBOXYMUCONOLACTONE DECARBOXYLASE FAMILY PROTEIN (AFU_ORTHOLOGUE AFUA_6G11590)"/>
    <property type="match status" value="1"/>
</dbReference>
<dbReference type="KEGG" id="goq:ACH46_14855"/>
<evidence type="ECO:0000313" key="2">
    <source>
        <dbReference type="EMBL" id="ALG85515.1"/>
    </source>
</evidence>
<dbReference type="OrthoDB" id="331146at2"/>
<dbReference type="InterPro" id="IPR029032">
    <property type="entry name" value="AhpD-like"/>
</dbReference>
<dbReference type="STRING" id="1136941.ACH46_14855"/>
<name>A0A0N9NAW2_9ACTN</name>
<reference evidence="3" key="1">
    <citation type="submission" date="2015-06" db="EMBL/GenBank/DDBJ databases">
        <title>Complete genome sequence and metabolic analysis of phthalate degradation pathway in Gordonia sp. QH-11.</title>
        <authorList>
            <person name="Jin D."/>
            <person name="Kong X."/>
            <person name="Bai Z."/>
        </authorList>
    </citation>
    <scope>NUCLEOTIDE SEQUENCE [LARGE SCALE GENOMIC DNA]</scope>
    <source>
        <strain evidence="3">QH-11</strain>
    </source>
</reference>
<dbReference type="Gene3D" id="1.20.1290.10">
    <property type="entry name" value="AhpD-like"/>
    <property type="match status" value="1"/>
</dbReference>
<accession>A0A0N9NAW2</accession>
<evidence type="ECO:0000313" key="3">
    <source>
        <dbReference type="Proteomes" id="UP000063789"/>
    </source>
</evidence>
<dbReference type="Pfam" id="PF02627">
    <property type="entry name" value="CMD"/>
    <property type="match status" value="1"/>
</dbReference>
<keyword evidence="3" id="KW-1185">Reference proteome</keyword>
<dbReference type="PANTHER" id="PTHR34846:SF5">
    <property type="entry name" value="CARBOXYMUCONOLACTONE DECARBOXYLASE-LIKE DOMAIN-CONTAINING PROTEIN"/>
    <property type="match status" value="1"/>
</dbReference>
<protein>
    <submittedName>
        <fullName evidence="2">Carboxymuconolactone decarboxylase</fullName>
    </submittedName>
</protein>
<feature type="domain" description="Carboxymuconolactone decarboxylase-like" evidence="1">
    <location>
        <begin position="20"/>
        <end position="100"/>
    </location>
</feature>